<dbReference type="Pfam" id="PF07690">
    <property type="entry name" value="MFS_1"/>
    <property type="match status" value="1"/>
</dbReference>
<dbReference type="PROSITE" id="PS50850">
    <property type="entry name" value="MFS"/>
    <property type="match status" value="1"/>
</dbReference>
<feature type="transmembrane region" description="Helical" evidence="6">
    <location>
        <begin position="21"/>
        <end position="38"/>
    </location>
</feature>
<evidence type="ECO:0000256" key="2">
    <source>
        <dbReference type="ARBA" id="ARBA00022448"/>
    </source>
</evidence>
<feature type="transmembrane region" description="Helical" evidence="6">
    <location>
        <begin position="340"/>
        <end position="360"/>
    </location>
</feature>
<feature type="transmembrane region" description="Helical" evidence="6">
    <location>
        <begin position="184"/>
        <end position="204"/>
    </location>
</feature>
<dbReference type="RefSeq" id="WP_377263223.1">
    <property type="nucleotide sequence ID" value="NZ_JBHMAA010000018.1"/>
</dbReference>
<name>A0ABV6AMR4_9HYPH</name>
<dbReference type="InterPro" id="IPR020846">
    <property type="entry name" value="MFS_dom"/>
</dbReference>
<protein>
    <submittedName>
        <fullName evidence="8">MFS transporter</fullName>
    </submittedName>
</protein>
<feature type="transmembrane region" description="Helical" evidence="6">
    <location>
        <begin position="315"/>
        <end position="334"/>
    </location>
</feature>
<feature type="transmembrane region" description="Helical" evidence="6">
    <location>
        <begin position="91"/>
        <end position="110"/>
    </location>
</feature>
<comment type="subcellular location">
    <subcellularLocation>
        <location evidence="1">Membrane</location>
        <topology evidence="1">Multi-pass membrane protein</topology>
    </subcellularLocation>
</comment>
<keyword evidence="5 6" id="KW-0472">Membrane</keyword>
<feature type="transmembrane region" description="Helical" evidence="6">
    <location>
        <begin position="116"/>
        <end position="137"/>
    </location>
</feature>
<evidence type="ECO:0000313" key="8">
    <source>
        <dbReference type="EMBL" id="MFB9950618.1"/>
    </source>
</evidence>
<evidence type="ECO:0000256" key="5">
    <source>
        <dbReference type="ARBA" id="ARBA00023136"/>
    </source>
</evidence>
<evidence type="ECO:0000259" key="7">
    <source>
        <dbReference type="PROSITE" id="PS50850"/>
    </source>
</evidence>
<accession>A0ABV6AMR4</accession>
<proteinExistence type="predicted"/>
<feature type="transmembrane region" description="Helical" evidence="6">
    <location>
        <begin position="372"/>
        <end position="394"/>
    </location>
</feature>
<dbReference type="Gene3D" id="1.20.1250.20">
    <property type="entry name" value="MFS general substrate transporter like domains"/>
    <property type="match status" value="2"/>
</dbReference>
<dbReference type="SUPFAM" id="SSF103473">
    <property type="entry name" value="MFS general substrate transporter"/>
    <property type="match status" value="1"/>
</dbReference>
<feature type="transmembrane region" description="Helical" evidence="6">
    <location>
        <begin position="149"/>
        <end position="172"/>
    </location>
</feature>
<feature type="transmembrane region" description="Helical" evidence="6">
    <location>
        <begin position="406"/>
        <end position="425"/>
    </location>
</feature>
<keyword evidence="3 6" id="KW-0812">Transmembrane</keyword>
<feature type="domain" description="Major facilitator superfamily (MFS) profile" evidence="7">
    <location>
        <begin position="25"/>
        <end position="430"/>
    </location>
</feature>
<evidence type="ECO:0000313" key="9">
    <source>
        <dbReference type="Proteomes" id="UP001589692"/>
    </source>
</evidence>
<evidence type="ECO:0000256" key="1">
    <source>
        <dbReference type="ARBA" id="ARBA00004141"/>
    </source>
</evidence>
<gene>
    <name evidence="8" type="ORF">ACFFP0_17335</name>
</gene>
<keyword evidence="4 6" id="KW-1133">Transmembrane helix</keyword>
<feature type="transmembrane region" description="Helical" evidence="6">
    <location>
        <begin position="58"/>
        <end position="79"/>
    </location>
</feature>
<sequence length="434" mass="47538">MTTSTEPLSTQPLDNQVLRRVTWRLMPLLLVCYVFAHLDRVNVGFARTTMMADIGMSNTMYGAGAGLFFIAYMLFGVPSNMLLARFGPRRWIAVIMVLWGLLSVSTLFVSNHYEFYAVRFLLGMAEAGFFPGILIYINSWFPARRRGNVTAMFTLAVPLASVLGAPISGWIIEHTHGWAGFHGWQWMFLLEGAPVVLLGLIVLWRLPNRFTDVSWLTAEEKRRLGAELQREEASKASISFAKFILDPKLLLLFGIYFAVMLVINTLNFWTPGIIADSGVGSETTVGFLTAIPWLLSCFFMVLCGMSADRMNERRWHLVVPLLMATAGFIGTGLFTGSTVMVVLFLSLATMGGATALPMFWQIPPMFLSGRDAVAGIALVSSLGNLAGFLAPYLIGLVKDLTGEPSTGLYILAVLIALGASLVLLIRGRATPASG</sequence>
<evidence type="ECO:0000256" key="3">
    <source>
        <dbReference type="ARBA" id="ARBA00022692"/>
    </source>
</evidence>
<organism evidence="8 9">
    <name type="scientific">Rhizobium puerariae</name>
    <dbReference type="NCBI Taxonomy" id="1585791"/>
    <lineage>
        <taxon>Bacteria</taxon>
        <taxon>Pseudomonadati</taxon>
        <taxon>Pseudomonadota</taxon>
        <taxon>Alphaproteobacteria</taxon>
        <taxon>Hyphomicrobiales</taxon>
        <taxon>Rhizobiaceae</taxon>
        <taxon>Rhizobium/Agrobacterium group</taxon>
        <taxon>Rhizobium</taxon>
    </lineage>
</organism>
<feature type="transmembrane region" description="Helical" evidence="6">
    <location>
        <begin position="284"/>
        <end position="303"/>
    </location>
</feature>
<dbReference type="InterPro" id="IPR011701">
    <property type="entry name" value="MFS"/>
</dbReference>
<keyword evidence="2" id="KW-0813">Transport</keyword>
<evidence type="ECO:0000256" key="6">
    <source>
        <dbReference type="SAM" id="Phobius"/>
    </source>
</evidence>
<evidence type="ECO:0000256" key="4">
    <source>
        <dbReference type="ARBA" id="ARBA00022989"/>
    </source>
</evidence>
<comment type="caution">
    <text evidence="8">The sequence shown here is derived from an EMBL/GenBank/DDBJ whole genome shotgun (WGS) entry which is preliminary data.</text>
</comment>
<dbReference type="EMBL" id="JBHMAA010000018">
    <property type="protein sequence ID" value="MFB9950618.1"/>
    <property type="molecule type" value="Genomic_DNA"/>
</dbReference>
<dbReference type="CDD" id="cd17319">
    <property type="entry name" value="MFS_ExuT_GudP_like"/>
    <property type="match status" value="1"/>
</dbReference>
<dbReference type="InterPro" id="IPR036259">
    <property type="entry name" value="MFS_trans_sf"/>
</dbReference>
<dbReference type="PANTHER" id="PTHR43791:SF36">
    <property type="entry name" value="TRANSPORTER, PUTATIVE (AFU_ORTHOLOGUE AFUA_6G08340)-RELATED"/>
    <property type="match status" value="1"/>
</dbReference>
<reference evidence="8 9" key="1">
    <citation type="submission" date="2024-09" db="EMBL/GenBank/DDBJ databases">
        <authorList>
            <person name="Sun Q."/>
            <person name="Mori K."/>
        </authorList>
    </citation>
    <scope>NUCLEOTIDE SEQUENCE [LARGE SCALE GENOMIC DNA]</scope>
    <source>
        <strain evidence="8 9">TBRC 4938</strain>
    </source>
</reference>
<dbReference type="PANTHER" id="PTHR43791">
    <property type="entry name" value="PERMEASE-RELATED"/>
    <property type="match status" value="1"/>
</dbReference>
<keyword evidence="9" id="KW-1185">Reference proteome</keyword>
<feature type="transmembrane region" description="Helical" evidence="6">
    <location>
        <begin position="249"/>
        <end position="269"/>
    </location>
</feature>
<dbReference type="Proteomes" id="UP001589692">
    <property type="component" value="Unassembled WGS sequence"/>
</dbReference>